<dbReference type="GO" id="GO:0005524">
    <property type="term" value="F:ATP binding"/>
    <property type="evidence" value="ECO:0007669"/>
    <property type="project" value="UniProtKB-KW"/>
</dbReference>
<dbReference type="Gene3D" id="3.90.1300.10">
    <property type="entry name" value="Amidase signature (AS) domain"/>
    <property type="match status" value="1"/>
</dbReference>
<evidence type="ECO:0000256" key="1">
    <source>
        <dbReference type="ARBA" id="ARBA00022598"/>
    </source>
</evidence>
<keyword evidence="4 5" id="KW-0648">Protein biosynthesis</keyword>
<dbReference type="STRING" id="1220924.W2SDL0"/>
<comment type="catalytic activity">
    <reaction evidence="5">
        <text>L-glutamyl-tRNA(Gln) + L-glutamine + ATP + H2O = L-glutaminyl-tRNA(Gln) + L-glutamate + ADP + phosphate + H(+)</text>
        <dbReference type="Rhea" id="RHEA:17521"/>
        <dbReference type="Rhea" id="RHEA-COMP:9681"/>
        <dbReference type="Rhea" id="RHEA-COMP:9684"/>
        <dbReference type="ChEBI" id="CHEBI:15377"/>
        <dbReference type="ChEBI" id="CHEBI:15378"/>
        <dbReference type="ChEBI" id="CHEBI:29985"/>
        <dbReference type="ChEBI" id="CHEBI:30616"/>
        <dbReference type="ChEBI" id="CHEBI:43474"/>
        <dbReference type="ChEBI" id="CHEBI:58359"/>
        <dbReference type="ChEBI" id="CHEBI:78520"/>
        <dbReference type="ChEBI" id="CHEBI:78521"/>
        <dbReference type="ChEBI" id="CHEBI:456216"/>
        <dbReference type="EC" id="6.3.5.7"/>
    </reaction>
</comment>
<accession>W2SDL0</accession>
<feature type="active site" description="Charge relay system" evidence="5">
    <location>
        <position position="25"/>
    </location>
</feature>
<comment type="subcellular location">
    <subcellularLocation>
        <location evidence="5">Mitochondrion</location>
    </subcellularLocation>
</comment>
<dbReference type="GO" id="GO:0070681">
    <property type="term" value="P:glutaminyl-tRNAGln biosynthesis via transamidation"/>
    <property type="evidence" value="ECO:0007669"/>
    <property type="project" value="UniProtKB-UniRule"/>
</dbReference>
<dbReference type="AlphaFoldDB" id="W2SDL0"/>
<gene>
    <name evidence="7" type="ORF">HMPREF1541_00971</name>
</gene>
<dbReference type="InterPro" id="IPR036928">
    <property type="entry name" value="AS_sf"/>
</dbReference>
<keyword evidence="1 5" id="KW-0436">Ligase</keyword>
<evidence type="ECO:0000256" key="3">
    <source>
        <dbReference type="ARBA" id="ARBA00022840"/>
    </source>
</evidence>
<evidence type="ECO:0000313" key="7">
    <source>
        <dbReference type="EMBL" id="ETN46782.1"/>
    </source>
</evidence>
<feature type="active site" description="Charge relay system" evidence="5">
    <location>
        <position position="99"/>
    </location>
</feature>
<dbReference type="GO" id="GO:0030956">
    <property type="term" value="C:glutamyl-tRNA(Gln) amidotransferase complex"/>
    <property type="evidence" value="ECO:0007669"/>
    <property type="project" value="UniProtKB-UniRule"/>
</dbReference>
<dbReference type="InterPro" id="IPR004412">
    <property type="entry name" value="GatA"/>
</dbReference>
<dbReference type="GO" id="GO:0050567">
    <property type="term" value="F:glutaminyl-tRNA synthase (glutamine-hydrolyzing) activity"/>
    <property type="evidence" value="ECO:0007669"/>
    <property type="project" value="UniProtKB-UniRule"/>
</dbReference>
<dbReference type="eggNOG" id="KOG1211">
    <property type="taxonomic scope" value="Eukaryota"/>
</dbReference>
<feature type="active site" description="Acyl-ester intermediate" evidence="5">
    <location>
        <position position="123"/>
    </location>
</feature>
<dbReference type="HAMAP" id="MF_00120">
    <property type="entry name" value="GatA"/>
    <property type="match status" value="1"/>
</dbReference>
<dbReference type="EMBL" id="KB822711">
    <property type="protein sequence ID" value="ETN46782.1"/>
    <property type="molecule type" value="Genomic_DNA"/>
</dbReference>
<dbReference type="PANTHER" id="PTHR11895">
    <property type="entry name" value="TRANSAMIDASE"/>
    <property type="match status" value="1"/>
</dbReference>
<dbReference type="EC" id="6.3.5.7" evidence="5"/>
<dbReference type="GeneID" id="19968310"/>
<dbReference type="InterPro" id="IPR023631">
    <property type="entry name" value="Amidase_dom"/>
</dbReference>
<evidence type="ECO:0000313" key="8">
    <source>
        <dbReference type="Proteomes" id="UP000030752"/>
    </source>
</evidence>
<dbReference type="GO" id="GO:0032543">
    <property type="term" value="P:mitochondrial translation"/>
    <property type="evidence" value="ECO:0007669"/>
    <property type="project" value="UniProtKB-UniRule"/>
</dbReference>
<comment type="subunit">
    <text evidence="5">Subunit of the heterotrimeric GatCAB amidotransferase (AdT) complex, composed of A, B and C subunits.</text>
</comment>
<feature type="domain" description="Amidase" evidence="6">
    <location>
        <begin position="7"/>
        <end position="201"/>
    </location>
</feature>
<dbReference type="HOGENOM" id="CLU_009600_7_6_1"/>
<dbReference type="PANTHER" id="PTHR11895:SF7">
    <property type="entry name" value="GLUTAMYL-TRNA(GLN) AMIDOTRANSFERASE SUBUNIT A, MITOCHONDRIAL"/>
    <property type="match status" value="1"/>
</dbReference>
<dbReference type="VEuPathDB" id="FungiDB:HMPREF1541_00971"/>
<feature type="domain" description="Amidase" evidence="6">
    <location>
        <begin position="254"/>
        <end position="485"/>
    </location>
</feature>
<comment type="similarity">
    <text evidence="5">Belongs to the amidase family. GatA subfamily.</text>
</comment>
<keyword evidence="8" id="KW-1185">Reference proteome</keyword>
<name>W2SDL0_CYPE1</name>
<dbReference type="OrthoDB" id="421993at2759"/>
<organism evidence="7 8">
    <name type="scientific">Cyphellophora europaea (strain CBS 101466)</name>
    <name type="common">Phialophora europaea</name>
    <dbReference type="NCBI Taxonomy" id="1220924"/>
    <lineage>
        <taxon>Eukaryota</taxon>
        <taxon>Fungi</taxon>
        <taxon>Dikarya</taxon>
        <taxon>Ascomycota</taxon>
        <taxon>Pezizomycotina</taxon>
        <taxon>Eurotiomycetes</taxon>
        <taxon>Chaetothyriomycetidae</taxon>
        <taxon>Chaetothyriales</taxon>
        <taxon>Cyphellophoraceae</taxon>
        <taxon>Cyphellophora</taxon>
    </lineage>
</organism>
<keyword evidence="5" id="KW-0496">Mitochondrion</keyword>
<proteinExistence type="inferred from homology"/>
<protein>
    <recommendedName>
        <fullName evidence="5">Glutamyl-tRNA(Gln) amidotransferase subunit A, mitochondrial</fullName>
        <shortName evidence="5">Glu-AdT subunit A</shortName>
        <ecNumber evidence="5">6.3.5.7</ecNumber>
    </recommendedName>
</protein>
<dbReference type="RefSeq" id="XP_008711494.1">
    <property type="nucleotide sequence ID" value="XM_008713272.1"/>
</dbReference>
<dbReference type="InParanoid" id="W2SDL0"/>
<sequence length="521" mass="56803">MLMNITHTSAESPPKPLYGTFVGVKDNIVTTSLPTSCASNILRGYVAPEKATVVELMETAGLVVVGKTNMDEFGMGSHSLNSAFGSMSQPWNYQSVGGSSGGSALAVASDSCMMAIGTDTGGSVRLPAAYLNLCGFKPSYGMISRHGVVPYANSLDTVGILAKRPLDVWLLFEVLSQPDPKDPTCLTSASRKRIQEARAARLVNLRQDPVRAVAHAEPFSSRLTISEVFHQRTRFGDYIGSKPKSVQGIYRDWSKKRRIGIPTDYNIKELHPVVRRAWKTAIAMLRTEGHDIVPISLLTTEHALSAYYVLAPAEASSNLAKYDGIRYGPVRSPSSAEEDDGTLYSAHREALFGDEVKRRILLGSFSLSAGAMDNYFLQAQRVRRLVQNDFNQVFRMAHPLLDDADGVENGVDFILCPTAPTLPPKVEKLERASPLESYMNDVFTVPASLAGLPAMSFPAPPPPGKRVADVSRAVGLQVIGQFGDDLGLIQFVNRAFWSRSEWGMAGDMRRVWEGPQMTLSS</sequence>
<evidence type="ECO:0000256" key="2">
    <source>
        <dbReference type="ARBA" id="ARBA00022741"/>
    </source>
</evidence>
<evidence type="ECO:0000259" key="6">
    <source>
        <dbReference type="Pfam" id="PF01425"/>
    </source>
</evidence>
<dbReference type="GO" id="GO:0005739">
    <property type="term" value="C:mitochondrion"/>
    <property type="evidence" value="ECO:0007669"/>
    <property type="project" value="UniProtKB-SubCell"/>
</dbReference>
<comment type="function">
    <text evidence="5">Allows the formation of correctly charged Gln-tRNA(Gln) through the transamidation of misacylated Glu-tRNA(Gln) in the mitochondria. The reaction takes place in the presence of glutamine and ATP through an activated gamma-phospho-Glu-tRNA(Gln).</text>
</comment>
<dbReference type="Proteomes" id="UP000030752">
    <property type="component" value="Unassembled WGS sequence"/>
</dbReference>
<dbReference type="Pfam" id="PF01425">
    <property type="entry name" value="Amidase"/>
    <property type="match status" value="2"/>
</dbReference>
<keyword evidence="3 5" id="KW-0067">ATP-binding</keyword>
<evidence type="ECO:0000256" key="4">
    <source>
        <dbReference type="ARBA" id="ARBA00022917"/>
    </source>
</evidence>
<dbReference type="FunCoup" id="W2SDL0">
    <property type="interactions" value="344"/>
</dbReference>
<dbReference type="InterPro" id="IPR000120">
    <property type="entry name" value="Amidase"/>
</dbReference>
<reference evidence="7 8" key="1">
    <citation type="submission" date="2013-03" db="EMBL/GenBank/DDBJ databases">
        <title>The Genome Sequence of Phialophora europaea CBS 101466.</title>
        <authorList>
            <consortium name="The Broad Institute Genomics Platform"/>
            <person name="Cuomo C."/>
            <person name="de Hoog S."/>
            <person name="Gorbushina A."/>
            <person name="Walker B."/>
            <person name="Young S.K."/>
            <person name="Zeng Q."/>
            <person name="Gargeya S."/>
            <person name="Fitzgerald M."/>
            <person name="Haas B."/>
            <person name="Abouelleil A."/>
            <person name="Allen A.W."/>
            <person name="Alvarado L."/>
            <person name="Arachchi H.M."/>
            <person name="Berlin A.M."/>
            <person name="Chapman S.B."/>
            <person name="Gainer-Dewar J."/>
            <person name="Goldberg J."/>
            <person name="Griggs A."/>
            <person name="Gujja S."/>
            <person name="Hansen M."/>
            <person name="Howarth C."/>
            <person name="Imamovic A."/>
            <person name="Ireland A."/>
            <person name="Larimer J."/>
            <person name="McCowan C."/>
            <person name="Murphy C."/>
            <person name="Pearson M."/>
            <person name="Poon T.W."/>
            <person name="Priest M."/>
            <person name="Roberts A."/>
            <person name="Saif S."/>
            <person name="Shea T."/>
            <person name="Sisk P."/>
            <person name="Sykes S."/>
            <person name="Wortman J."/>
            <person name="Nusbaum C."/>
            <person name="Birren B."/>
        </authorList>
    </citation>
    <scope>NUCLEOTIDE SEQUENCE [LARGE SCALE GENOMIC DNA]</scope>
    <source>
        <strain evidence="7 8">CBS 101466</strain>
    </source>
</reference>
<evidence type="ECO:0000256" key="5">
    <source>
        <dbReference type="HAMAP-Rule" id="MF_03150"/>
    </source>
</evidence>
<keyword evidence="2 5" id="KW-0547">Nucleotide-binding</keyword>
<dbReference type="SUPFAM" id="SSF75304">
    <property type="entry name" value="Amidase signature (AS) enzymes"/>
    <property type="match status" value="1"/>
</dbReference>